<proteinExistence type="predicted"/>
<name>A0A6A6H045_VIRVR</name>
<evidence type="ECO:0000256" key="2">
    <source>
        <dbReference type="SAM" id="Phobius"/>
    </source>
</evidence>
<keyword evidence="2" id="KW-1133">Transmembrane helix</keyword>
<dbReference type="EMBL" id="ML991827">
    <property type="protein sequence ID" value="KAF2231446.1"/>
    <property type="molecule type" value="Genomic_DNA"/>
</dbReference>
<evidence type="ECO:0000313" key="5">
    <source>
        <dbReference type="Proteomes" id="UP000800092"/>
    </source>
</evidence>
<evidence type="ECO:0000256" key="1">
    <source>
        <dbReference type="SAM" id="MobiDB-lite"/>
    </source>
</evidence>
<dbReference type="Pfam" id="PF20237">
    <property type="entry name" value="DUF6594"/>
    <property type="match status" value="1"/>
</dbReference>
<evidence type="ECO:0000259" key="3">
    <source>
        <dbReference type="Pfam" id="PF20237"/>
    </source>
</evidence>
<feature type="transmembrane region" description="Helical" evidence="2">
    <location>
        <begin position="339"/>
        <end position="359"/>
    </location>
</feature>
<keyword evidence="2" id="KW-0812">Transmembrane</keyword>
<reference evidence="4" key="1">
    <citation type="journal article" date="2020" name="Stud. Mycol.">
        <title>101 Dothideomycetes genomes: a test case for predicting lifestyles and emergence of pathogens.</title>
        <authorList>
            <person name="Haridas S."/>
            <person name="Albert R."/>
            <person name="Binder M."/>
            <person name="Bloem J."/>
            <person name="Labutti K."/>
            <person name="Salamov A."/>
            <person name="Andreopoulos B."/>
            <person name="Baker S."/>
            <person name="Barry K."/>
            <person name="Bills G."/>
            <person name="Bluhm B."/>
            <person name="Cannon C."/>
            <person name="Castanera R."/>
            <person name="Culley D."/>
            <person name="Daum C."/>
            <person name="Ezra D."/>
            <person name="Gonzalez J."/>
            <person name="Henrissat B."/>
            <person name="Kuo A."/>
            <person name="Liang C."/>
            <person name="Lipzen A."/>
            <person name="Lutzoni F."/>
            <person name="Magnuson J."/>
            <person name="Mondo S."/>
            <person name="Nolan M."/>
            <person name="Ohm R."/>
            <person name="Pangilinan J."/>
            <person name="Park H.-J."/>
            <person name="Ramirez L."/>
            <person name="Alfaro M."/>
            <person name="Sun H."/>
            <person name="Tritt A."/>
            <person name="Yoshinaga Y."/>
            <person name="Zwiers L.-H."/>
            <person name="Turgeon B."/>
            <person name="Goodwin S."/>
            <person name="Spatafora J."/>
            <person name="Crous P."/>
            <person name="Grigoriev I."/>
        </authorList>
    </citation>
    <scope>NUCLEOTIDE SEQUENCE</scope>
    <source>
        <strain evidence="4">Tuck. ex Michener</strain>
    </source>
</reference>
<dbReference type="AlphaFoldDB" id="A0A6A6H045"/>
<dbReference type="InterPro" id="IPR046529">
    <property type="entry name" value="DUF6594"/>
</dbReference>
<evidence type="ECO:0000313" key="4">
    <source>
        <dbReference type="EMBL" id="KAF2231446.1"/>
    </source>
</evidence>
<keyword evidence="5" id="KW-1185">Reference proteome</keyword>
<feature type="transmembrane region" description="Helical" evidence="2">
    <location>
        <begin position="276"/>
        <end position="299"/>
    </location>
</feature>
<feature type="compositionally biased region" description="Polar residues" evidence="1">
    <location>
        <begin position="17"/>
        <end position="26"/>
    </location>
</feature>
<dbReference type="Proteomes" id="UP000800092">
    <property type="component" value="Unassembled WGS sequence"/>
</dbReference>
<sequence length="362" mass="40827">MAEKTAFGEKTACDPTTPVSASSGDTIINIPPPGEKGAQKAGAGLQQKVPSFSSWSFSPFRRGHQIQETVVRQLEDCPQGYPRLAAFLSSDQNFTLYRGFSYLHSRVLLHLQEEVSSLERELDKLDNEDDYDGNHDRLKNLELDRITANAEGEDRPRHVIVGEIKNKLLEYDEVLIKAREMASFQRPADRDYRSVRTWLYNTRPIVDEEEGFIRCKEDIVTLRHGRECAGFDGLVESILKRLDSKVTRFLFCTRELRQKTQDQHIYYFSPSRVDTLVGLIITLVIFILLILPVVAMYRLTSLGDGNVHSTFQAIGVLIVFTLLFSGAMAALTKARRHELFAASAAYCAVLVVFISNFSGNTP</sequence>
<organism evidence="4 5">
    <name type="scientific">Viridothelium virens</name>
    <name type="common">Speckled blister lichen</name>
    <name type="synonym">Trypethelium virens</name>
    <dbReference type="NCBI Taxonomy" id="1048519"/>
    <lineage>
        <taxon>Eukaryota</taxon>
        <taxon>Fungi</taxon>
        <taxon>Dikarya</taxon>
        <taxon>Ascomycota</taxon>
        <taxon>Pezizomycotina</taxon>
        <taxon>Dothideomycetes</taxon>
        <taxon>Dothideomycetes incertae sedis</taxon>
        <taxon>Trypetheliales</taxon>
        <taxon>Trypetheliaceae</taxon>
        <taxon>Viridothelium</taxon>
    </lineage>
</organism>
<dbReference type="OrthoDB" id="3533814at2759"/>
<keyword evidence="2" id="KW-0472">Membrane</keyword>
<feature type="transmembrane region" description="Helical" evidence="2">
    <location>
        <begin position="311"/>
        <end position="332"/>
    </location>
</feature>
<accession>A0A6A6H045</accession>
<protein>
    <recommendedName>
        <fullName evidence="3">DUF6594 domain-containing protein</fullName>
    </recommendedName>
</protein>
<gene>
    <name evidence="4" type="ORF">EV356DRAFT_294057</name>
</gene>
<feature type="region of interest" description="Disordered" evidence="1">
    <location>
        <begin position="1"/>
        <end position="44"/>
    </location>
</feature>
<dbReference type="PANTHER" id="PTHR34502">
    <property type="entry name" value="DUF6594 DOMAIN-CONTAINING PROTEIN-RELATED"/>
    <property type="match status" value="1"/>
</dbReference>
<feature type="domain" description="DUF6594" evidence="3">
    <location>
        <begin position="81"/>
        <end position="351"/>
    </location>
</feature>
<dbReference type="PANTHER" id="PTHR34502:SF3">
    <property type="entry name" value="DUF6594 DOMAIN-CONTAINING PROTEIN"/>
    <property type="match status" value="1"/>
</dbReference>